<protein>
    <submittedName>
        <fullName evidence="2">EcsC protein family</fullName>
    </submittedName>
</protein>
<evidence type="ECO:0000313" key="3">
    <source>
        <dbReference type="Proteomes" id="UP000053091"/>
    </source>
</evidence>
<dbReference type="AlphaFoldDB" id="A0A0S7BPD0"/>
<feature type="transmembrane region" description="Helical" evidence="1">
    <location>
        <begin position="60"/>
        <end position="79"/>
    </location>
</feature>
<dbReference type="EMBL" id="DF968182">
    <property type="protein sequence ID" value="GAP42236.1"/>
    <property type="molecule type" value="Genomic_DNA"/>
</dbReference>
<gene>
    <name evidence="2" type="ORF">TBC1_11365</name>
</gene>
<keyword evidence="3" id="KW-1185">Reference proteome</keyword>
<reference evidence="2" key="1">
    <citation type="journal article" date="2015" name="Genome Announc.">
        <title>Draft Genome Sequence of Bacteroidales Strain TBC1, a Novel Isolate from a Methanogenic Wastewater Treatment System.</title>
        <authorList>
            <person name="Tourlousse D.M."/>
            <person name="Matsuura N."/>
            <person name="Sun L."/>
            <person name="Toyonaga M."/>
            <person name="Kuroda K."/>
            <person name="Ohashi A."/>
            <person name="Cruz R."/>
            <person name="Yamaguchi T."/>
            <person name="Sekiguchi Y."/>
        </authorList>
    </citation>
    <scope>NUCLEOTIDE SEQUENCE [LARGE SCALE GENOMIC DNA]</scope>
    <source>
        <strain evidence="2">TBC1</strain>
    </source>
</reference>
<accession>A0A0S7BPD0</accession>
<dbReference type="STRING" id="1678841.TBC1_11365"/>
<organism evidence="2">
    <name type="scientific">Lentimicrobium saccharophilum</name>
    <dbReference type="NCBI Taxonomy" id="1678841"/>
    <lineage>
        <taxon>Bacteria</taxon>
        <taxon>Pseudomonadati</taxon>
        <taxon>Bacteroidota</taxon>
        <taxon>Bacteroidia</taxon>
        <taxon>Bacteroidales</taxon>
        <taxon>Lentimicrobiaceae</taxon>
        <taxon>Lentimicrobium</taxon>
    </lineage>
</organism>
<evidence type="ECO:0000256" key="1">
    <source>
        <dbReference type="SAM" id="Phobius"/>
    </source>
</evidence>
<evidence type="ECO:0000313" key="2">
    <source>
        <dbReference type="EMBL" id="GAP42236.1"/>
    </source>
</evidence>
<dbReference type="OrthoDB" id="1425703at2"/>
<dbReference type="InterPro" id="IPR024787">
    <property type="entry name" value="EcsC"/>
</dbReference>
<dbReference type="Proteomes" id="UP000053091">
    <property type="component" value="Unassembled WGS sequence"/>
</dbReference>
<dbReference type="Pfam" id="PF12787">
    <property type="entry name" value="EcsC"/>
    <property type="match status" value="1"/>
</dbReference>
<keyword evidence="1" id="KW-0472">Membrane</keyword>
<dbReference type="RefSeq" id="WP_062037629.1">
    <property type="nucleotide sequence ID" value="NZ_DF968182.1"/>
</dbReference>
<proteinExistence type="predicted"/>
<sequence>MRKKPNRESLLQILDLIYEKAVTGLPGTDTASGLGESYLRQEGTLRKQVDALIRMQNIKAGSSGFLTGLGGIITLPAAIPSNLVSVLYIQIRMVAAIAYMGGYDLRDDRVKTLVYLCLAGNAAKDILQETGILLGKNLTSLLISRISGSAIQAINQKVGINLLSKSGGKGIINLGKAVPLAGGLIGGAFDAAFTNIIGNTARGIFIPKTPAREW</sequence>
<dbReference type="PATRIC" id="fig|1678841.3.peg.419"/>
<name>A0A0S7BPD0_9BACT</name>
<keyword evidence="1" id="KW-1133">Transmembrane helix</keyword>
<keyword evidence="1" id="KW-0812">Transmembrane</keyword>